<dbReference type="EMBL" id="JASCIS010000025">
    <property type="protein sequence ID" value="MDI3421472.1"/>
    <property type="molecule type" value="Genomic_DNA"/>
</dbReference>
<evidence type="ECO:0000256" key="1">
    <source>
        <dbReference type="SAM" id="Phobius"/>
    </source>
</evidence>
<protein>
    <recommendedName>
        <fullName evidence="4">DUF304 domain-containing protein</fullName>
    </recommendedName>
</protein>
<gene>
    <name evidence="2" type="ORF">QIT00_23445</name>
</gene>
<accession>A0ABT6T0T4</accession>
<feature type="transmembrane region" description="Helical" evidence="1">
    <location>
        <begin position="29"/>
        <end position="50"/>
    </location>
</feature>
<keyword evidence="3" id="KW-1185">Reference proteome</keyword>
<comment type="caution">
    <text evidence="2">The sequence shown here is derived from an EMBL/GenBank/DDBJ whole genome shotgun (WGS) entry which is preliminary data.</text>
</comment>
<keyword evidence="1" id="KW-1133">Transmembrane helix</keyword>
<proteinExistence type="predicted"/>
<keyword evidence="1" id="KW-0812">Transmembrane</keyword>
<dbReference type="RefSeq" id="WP_282537339.1">
    <property type="nucleotide sequence ID" value="NZ_JASCIS010000025.1"/>
</dbReference>
<evidence type="ECO:0008006" key="4">
    <source>
        <dbReference type="Google" id="ProtNLM"/>
    </source>
</evidence>
<reference evidence="2 3" key="1">
    <citation type="submission" date="2023-05" db="EMBL/GenBank/DDBJ databases">
        <title>Draft genome sequence of Streptomyces sp. B-S-A12 isolated from a cave soil in Thailand.</title>
        <authorList>
            <person name="Chamroensaksri N."/>
            <person name="Muangham S."/>
        </authorList>
    </citation>
    <scope>NUCLEOTIDE SEQUENCE [LARGE SCALE GENOMIC DNA]</scope>
    <source>
        <strain evidence="2 3">B-S-A12</strain>
    </source>
</reference>
<dbReference type="Proteomes" id="UP001237105">
    <property type="component" value="Unassembled WGS sequence"/>
</dbReference>
<sequence length="197" mass="21525">MKTQVPLPLAKYAFDDAATRELWSKSFRLTLVNFLVRAAIWVALLVTAMVGPDRDGGQVVTGLAAFLSMITAFLLIRPARKLQWTLLVARVLKSGPWRTVTAVRRADVKLPSGVAVELLFGDGDGDGDGDGEDAGDPVDGPVGKESRVVAARTWRRRVPWPDEASQKCWVVTSEDPRLPSVLARPGGFDPLTLHRVR</sequence>
<keyword evidence="1" id="KW-0472">Membrane</keyword>
<feature type="transmembrane region" description="Helical" evidence="1">
    <location>
        <begin position="56"/>
        <end position="76"/>
    </location>
</feature>
<evidence type="ECO:0000313" key="2">
    <source>
        <dbReference type="EMBL" id="MDI3421472.1"/>
    </source>
</evidence>
<evidence type="ECO:0000313" key="3">
    <source>
        <dbReference type="Proteomes" id="UP001237105"/>
    </source>
</evidence>
<name>A0ABT6T0T4_9ACTN</name>
<organism evidence="2 3">
    <name type="scientific">Streptomyces luteolus</name>
    <dbReference type="NCBI Taxonomy" id="3043615"/>
    <lineage>
        <taxon>Bacteria</taxon>
        <taxon>Bacillati</taxon>
        <taxon>Actinomycetota</taxon>
        <taxon>Actinomycetes</taxon>
        <taxon>Kitasatosporales</taxon>
        <taxon>Streptomycetaceae</taxon>
        <taxon>Streptomyces</taxon>
    </lineage>
</organism>